<accession>A0A418IF62</accession>
<evidence type="ECO:0000313" key="3">
    <source>
        <dbReference type="Proteomes" id="UP000286317"/>
    </source>
</evidence>
<protein>
    <submittedName>
        <fullName evidence="2">DUF1700 domain-containing protein</fullName>
    </submittedName>
</protein>
<comment type="caution">
    <text evidence="2">The sequence shown here is derived from an EMBL/GenBank/DDBJ whole genome shotgun (WGS) entry which is preliminary data.</text>
</comment>
<dbReference type="AlphaFoldDB" id="A0A418IF62"/>
<dbReference type="Proteomes" id="UP000286317">
    <property type="component" value="Unassembled WGS sequence"/>
</dbReference>
<dbReference type="OrthoDB" id="9804829at2"/>
<gene>
    <name evidence="2" type="ORF">BU112_07875</name>
</gene>
<proteinExistence type="predicted"/>
<name>A0A418IF62_9STAP</name>
<dbReference type="RefSeq" id="WP_119605230.1">
    <property type="nucleotide sequence ID" value="NZ_JAWVBH010000001.1"/>
</dbReference>
<dbReference type="Pfam" id="PF22564">
    <property type="entry name" value="HAAS"/>
    <property type="match status" value="1"/>
</dbReference>
<dbReference type="EMBL" id="QXUF01000048">
    <property type="protein sequence ID" value="RIN00792.1"/>
    <property type="molecule type" value="Genomic_DNA"/>
</dbReference>
<sequence>MRRTEYLKILHKHLKHLDDNERQDIINEYDTHFYSGMEEGKTEDQISEELGDPQQLAKQLNANASIEKAEQSNNISDVSHAVVSVMGLSLLNFFVILIPFIIILSIVLSLIVTTLSFIFTPIALLVKAVMVGFQEIMLLEVYTTGVLFSLGLILFVITYLITKGFYILCVKYLKWNIKVVKGSATR</sequence>
<evidence type="ECO:0000256" key="1">
    <source>
        <dbReference type="SAM" id="Phobius"/>
    </source>
</evidence>
<reference evidence="2 3" key="1">
    <citation type="journal article" date="2016" name="Front. Microbiol.">
        <title>Comprehensive Phylogenetic Analysis of Bovine Non-aureus Staphylococci Species Based on Whole-Genome Sequencing.</title>
        <authorList>
            <person name="Naushad S."/>
            <person name="Barkema H.W."/>
            <person name="Luby C."/>
            <person name="Condas L.A."/>
            <person name="Nobrega D.B."/>
            <person name="Carson D.A."/>
            <person name="De Buck J."/>
        </authorList>
    </citation>
    <scope>NUCLEOTIDE SEQUENCE [LARGE SCALE GENOMIC DNA]</scope>
    <source>
        <strain evidence="2 3">SNUC 4554</strain>
    </source>
</reference>
<feature type="transmembrane region" description="Helical" evidence="1">
    <location>
        <begin position="93"/>
        <end position="126"/>
    </location>
</feature>
<organism evidence="2 3">
    <name type="scientific">Staphylococcus shinii</name>
    <dbReference type="NCBI Taxonomy" id="2912228"/>
    <lineage>
        <taxon>Bacteria</taxon>
        <taxon>Bacillati</taxon>
        <taxon>Bacillota</taxon>
        <taxon>Bacilli</taxon>
        <taxon>Bacillales</taxon>
        <taxon>Staphylococcaceae</taxon>
        <taxon>Staphylococcus</taxon>
    </lineage>
</organism>
<keyword evidence="3" id="KW-1185">Reference proteome</keyword>
<evidence type="ECO:0000313" key="2">
    <source>
        <dbReference type="EMBL" id="RIN00792.1"/>
    </source>
</evidence>
<keyword evidence="1" id="KW-0812">Transmembrane</keyword>
<keyword evidence="1" id="KW-1133">Transmembrane helix</keyword>
<keyword evidence="1" id="KW-0472">Membrane</keyword>
<feature type="transmembrane region" description="Helical" evidence="1">
    <location>
        <begin position="146"/>
        <end position="168"/>
    </location>
</feature>